<feature type="compositionally biased region" description="Polar residues" evidence="2">
    <location>
        <begin position="186"/>
        <end position="200"/>
    </location>
</feature>
<protein>
    <submittedName>
        <fullName evidence="5">Uncharacterized protein</fullName>
    </submittedName>
</protein>
<evidence type="ECO:0000313" key="7">
    <source>
        <dbReference type="Proteomes" id="UP000663870"/>
    </source>
</evidence>
<sequence>MGTRTYFNHRSLAFIVLITGILGGLLIVFSILLLCKYCLNRKNLREAEQMKLLYETLNQASLLDSNRLIHRGIRECSPLEPRRSNPLDRYQIAEDQRQIPSSKQVTSDYHSSNGQSLQPNQSYHEIREHIGNKQNESHIYRNTNMDDEQAYLQVDPRCYVRQNSNISLTTHRKSDTPRLEKGHSLNVDTRSSPSATSLSPYRQSSFDVTFACRSQPQPLTSSPASSIQQEIYYTPRGSSLSVIGNPLSNTSTISQHLSPPTPSTSRKNSNSIIVEKKNLTATIDPLDQTSKVRASIAQREHEISRSFEQSSSCPPVQEPPPVQESPPSNHTTNDKQSRSFDAVHLLRPGTNRVDAINRRTKSYEYADDHRPSISSIAPPPIIIKIPDMTELVQAAQLSQLKNRRENTNIEEYQRNTSRKATLVQQASINDYDGLTTAAHDLWRLRHSYEFEQQQLDRTSPDEFSPDLSTSIDSAGALPIHNSNNSTISVGGGGGDDDPLKYQYRRKSSSNLLLPPPEVRRQALRRTFEKRRSCINQSNNRREERLLKNQNDLDDENNKDSIIDFSSLLNNFNSKSDNSSFERSLETDFDMQSDTSSRGPNDQFTSIESSGNENALPDVTYRQQQQQPEQKEQQQQQSPHQDDSGYRSLESQNRTFSLDWMSHDGIESVIYIGDARIQQRSVDVKDLDDDLAQQQQQQQQTNNNRSKILQKGLHHSYQEASTNLIPPKLSNSHMMQQRSLSTNIPLVENHKPNPMNLSIFPNINQTYLNHNNTDNHKIISSSSFIRSASKKRREFSKDKRNTSSNIIPSHITTDEYPTKVYQINETNTKSSSSSLQVRHPDLRRTKSDDTRNLILQNQDDSSTKELALHSHEAKSDTHISSNTDSILLSTSSSSPIRQRLSPTITNTINSRHILQRSPSTTTSSVSSNPQVEAFRSQRGSISFDNQTPLINPSTSSTINKTKVLPTYSILPTCITKPRLKFSMVRDTAMASLSHNAPVYSMPIIRDYSIDEKTNRIVNEFLMHDPSLDGKKKHTNDDISYRGTPKRHYHRIRQKTLEETISINSIQKQSQQQPRSPVNKQRHHSSLQTNLRKHSHNQYPSIHLSDNIEQHEEEDSSDPASPLLKVNQQLIVSTRRDNNLTVESPSIIITGDDSGSQ</sequence>
<dbReference type="EMBL" id="CAJNOH010000030">
    <property type="protein sequence ID" value="CAF0783173.1"/>
    <property type="molecule type" value="Genomic_DNA"/>
</dbReference>
<feature type="compositionally biased region" description="Polar residues" evidence="2">
    <location>
        <begin position="936"/>
        <end position="953"/>
    </location>
</feature>
<feature type="region of interest" description="Disordered" evidence="2">
    <location>
        <begin position="1063"/>
        <end position="1096"/>
    </location>
</feature>
<dbReference type="Proteomes" id="UP000663870">
    <property type="component" value="Unassembled WGS sequence"/>
</dbReference>
<keyword evidence="3" id="KW-1133">Transmembrane helix</keyword>
<dbReference type="EMBL" id="CAJNOL010000036">
    <property type="protein sequence ID" value="CAF0773194.1"/>
    <property type="molecule type" value="Genomic_DNA"/>
</dbReference>
<feature type="compositionally biased region" description="Polar residues" evidence="2">
    <location>
        <begin position="824"/>
        <end position="835"/>
    </location>
</feature>
<feature type="region of interest" description="Disordered" evidence="2">
    <location>
        <begin position="572"/>
        <end position="648"/>
    </location>
</feature>
<feature type="compositionally biased region" description="Basic and acidic residues" evidence="2">
    <location>
        <begin position="1024"/>
        <end position="1038"/>
    </location>
</feature>
<accession>A0A813RMM7</accession>
<dbReference type="EMBL" id="CAJNOH010000030">
    <property type="protein sequence ID" value="CAF0783189.1"/>
    <property type="molecule type" value="Genomic_DNA"/>
</dbReference>
<feature type="region of interest" description="Disordered" evidence="2">
    <location>
        <begin position="908"/>
        <end position="953"/>
    </location>
</feature>
<evidence type="ECO:0000313" key="6">
    <source>
        <dbReference type="Proteomes" id="UP000663854"/>
    </source>
</evidence>
<feature type="region of interest" description="Disordered" evidence="2">
    <location>
        <begin position="453"/>
        <end position="501"/>
    </location>
</feature>
<feature type="compositionally biased region" description="Basic and acidic residues" evidence="2">
    <location>
        <begin position="837"/>
        <end position="850"/>
    </location>
</feature>
<feature type="region of interest" description="Disordered" evidence="2">
    <location>
        <begin position="1024"/>
        <end position="1049"/>
    </location>
</feature>
<organism evidence="5 6">
    <name type="scientific">Rotaria sordida</name>
    <dbReference type="NCBI Taxonomy" id="392033"/>
    <lineage>
        <taxon>Eukaryota</taxon>
        <taxon>Metazoa</taxon>
        <taxon>Spiralia</taxon>
        <taxon>Gnathifera</taxon>
        <taxon>Rotifera</taxon>
        <taxon>Eurotatoria</taxon>
        <taxon>Bdelloidea</taxon>
        <taxon>Philodinida</taxon>
        <taxon>Philodinidae</taxon>
        <taxon>Rotaria</taxon>
    </lineage>
</organism>
<dbReference type="Proteomes" id="UP000663854">
    <property type="component" value="Unassembled WGS sequence"/>
</dbReference>
<evidence type="ECO:0000313" key="5">
    <source>
        <dbReference type="EMBL" id="CAF0783189.1"/>
    </source>
</evidence>
<feature type="compositionally biased region" description="Polar residues" evidence="2">
    <location>
        <begin position="589"/>
        <end position="612"/>
    </location>
</feature>
<feature type="compositionally biased region" description="Basic residues" evidence="2">
    <location>
        <begin position="1078"/>
        <end position="1094"/>
    </location>
</feature>
<reference evidence="5" key="1">
    <citation type="submission" date="2021-02" db="EMBL/GenBank/DDBJ databases">
        <authorList>
            <person name="Nowell W R."/>
        </authorList>
    </citation>
    <scope>NUCLEOTIDE SEQUENCE</scope>
</reference>
<feature type="compositionally biased region" description="Basic and acidic residues" evidence="2">
    <location>
        <begin position="860"/>
        <end position="876"/>
    </location>
</feature>
<feature type="compositionally biased region" description="Basic and acidic residues" evidence="2">
    <location>
        <begin position="172"/>
        <end position="183"/>
    </location>
</feature>
<gene>
    <name evidence="4" type="ORF">JXQ802_LOCUS2825</name>
    <name evidence="5" type="ORF">PYM288_LOCUS3730</name>
</gene>
<proteinExistence type="predicted"/>
<feature type="compositionally biased region" description="Low complexity" evidence="2">
    <location>
        <begin position="916"/>
        <end position="926"/>
    </location>
</feature>
<keyword evidence="1" id="KW-0175">Coiled coil</keyword>
<dbReference type="EMBL" id="CAJNOL010000036">
    <property type="protein sequence ID" value="CAF0773176.1"/>
    <property type="molecule type" value="Genomic_DNA"/>
</dbReference>
<evidence type="ECO:0000256" key="3">
    <source>
        <dbReference type="SAM" id="Phobius"/>
    </source>
</evidence>
<evidence type="ECO:0000313" key="4">
    <source>
        <dbReference type="EMBL" id="CAF0773176.1"/>
    </source>
</evidence>
<feature type="coiled-coil region" evidence="1">
    <location>
        <begin position="683"/>
        <end position="710"/>
    </location>
</feature>
<feature type="region of interest" description="Disordered" evidence="2">
    <location>
        <begin position="789"/>
        <end position="809"/>
    </location>
</feature>
<feature type="region of interest" description="Disordered" evidence="2">
    <location>
        <begin position="165"/>
        <end position="200"/>
    </location>
</feature>
<keyword evidence="3" id="KW-0472">Membrane</keyword>
<dbReference type="AlphaFoldDB" id="A0A813RMM7"/>
<keyword evidence="3" id="KW-0812">Transmembrane</keyword>
<feature type="region of interest" description="Disordered" evidence="2">
    <location>
        <begin position="243"/>
        <end position="270"/>
    </location>
</feature>
<evidence type="ECO:0000256" key="1">
    <source>
        <dbReference type="SAM" id="Coils"/>
    </source>
</evidence>
<feature type="region of interest" description="Disordered" evidence="2">
    <location>
        <begin position="95"/>
        <end position="120"/>
    </location>
</feature>
<feature type="region of interest" description="Disordered" evidence="2">
    <location>
        <begin position="291"/>
        <end position="341"/>
    </location>
</feature>
<feature type="transmembrane region" description="Helical" evidence="3">
    <location>
        <begin position="12"/>
        <end position="34"/>
    </location>
</feature>
<name>A0A813RMM7_9BILA</name>
<evidence type="ECO:0000256" key="2">
    <source>
        <dbReference type="SAM" id="MobiDB-lite"/>
    </source>
</evidence>
<keyword evidence="7" id="KW-1185">Reference proteome</keyword>
<comment type="caution">
    <text evidence="5">The sequence shown here is derived from an EMBL/GenBank/DDBJ whole genome shotgun (WGS) entry which is preliminary data.</text>
</comment>
<feature type="compositionally biased region" description="Low complexity" evidence="2">
    <location>
        <begin position="622"/>
        <end position="638"/>
    </location>
</feature>
<feature type="region of interest" description="Disordered" evidence="2">
    <location>
        <begin position="824"/>
        <end position="880"/>
    </location>
</feature>
<feature type="compositionally biased region" description="Polar residues" evidence="2">
    <location>
        <begin position="98"/>
        <end position="120"/>
    </location>
</feature>